<gene>
    <name evidence="2" type="ORF">PR002_g5922</name>
</gene>
<proteinExistence type="predicted"/>
<dbReference type="Proteomes" id="UP000435112">
    <property type="component" value="Unassembled WGS sequence"/>
</dbReference>
<accession>A0A6A3MZK9</accession>
<reference evidence="2 3" key="1">
    <citation type="submission" date="2018-09" db="EMBL/GenBank/DDBJ databases">
        <title>Genomic investigation of the strawberry pathogen Phytophthora fragariae indicates pathogenicity is determined by transcriptional variation in three key races.</title>
        <authorList>
            <person name="Adams T.M."/>
            <person name="Armitage A.D."/>
            <person name="Sobczyk M.K."/>
            <person name="Bates H.J."/>
            <person name="Dunwell J.M."/>
            <person name="Nellist C.F."/>
            <person name="Harrison R.J."/>
        </authorList>
    </citation>
    <scope>NUCLEOTIDE SEQUENCE [LARGE SCALE GENOMIC DNA]</scope>
    <source>
        <strain evidence="2 3">SCRP324</strain>
    </source>
</reference>
<feature type="region of interest" description="Disordered" evidence="1">
    <location>
        <begin position="1"/>
        <end position="20"/>
    </location>
</feature>
<dbReference type="AlphaFoldDB" id="A0A6A3MZK9"/>
<dbReference type="OrthoDB" id="99844at2759"/>
<evidence type="ECO:0000313" key="3">
    <source>
        <dbReference type="Proteomes" id="UP000435112"/>
    </source>
</evidence>
<evidence type="ECO:0000256" key="1">
    <source>
        <dbReference type="SAM" id="MobiDB-lite"/>
    </source>
</evidence>
<comment type="caution">
    <text evidence="2">The sequence shown here is derived from an EMBL/GenBank/DDBJ whole genome shotgun (WGS) entry which is preliminary data.</text>
</comment>
<protein>
    <submittedName>
        <fullName evidence="2">Uncharacterized protein</fullName>
    </submittedName>
</protein>
<evidence type="ECO:0000313" key="2">
    <source>
        <dbReference type="EMBL" id="KAE9038640.1"/>
    </source>
</evidence>
<dbReference type="EMBL" id="QXFU01000259">
    <property type="protein sequence ID" value="KAE9038640.1"/>
    <property type="molecule type" value="Genomic_DNA"/>
</dbReference>
<sequence>MVTVENDEVTAVKEEKERESTVRVAVVEMENAPAEEKDGVETSFPDPEVEVPMEEEEDEVRVPNQRRNTQKRRATKRLAVAPPPPKRAMRDVVIRLRRRAEMVPSGDVGAAVCSALNGAIAVEIHPDARGIGPFVRAFLSATAEAGQKLVEVHAQHPVQTERHLEDMRLLLSVAVANLERGLSRDEVCAAWKMLKVLQQLHDLYPAKTKGLHRSCLQLYNCLVKKHAVPSDVVEDFRMKLGKVLEEVDEWSPLDGLTAKWFDQQMSLVNELLEGQFEHWNPRDEPVLGKVVANLERICTFGVGDEWNDRYASICLACSKMSRSTFFWTFDLAEDMTNSLIRCNELEPGFEDRNRVKKDFEYVTSYDEEVRQISDAVKKKEAFDELIDRLRWIFNAVAMTKKQSLLPLAQLKQLNKCLATIVDLCDNGDALNLEGCLHLEKLLAVMRQVMYARIDYAKVSVGATNALLGLFSPDKRARFVYPDGCSSPKLGTGKNTLEEVRLLS</sequence>
<feature type="compositionally biased region" description="Acidic residues" evidence="1">
    <location>
        <begin position="47"/>
        <end position="59"/>
    </location>
</feature>
<feature type="region of interest" description="Disordered" evidence="1">
    <location>
        <begin position="29"/>
        <end position="74"/>
    </location>
</feature>
<feature type="compositionally biased region" description="Basic and acidic residues" evidence="1">
    <location>
        <begin position="10"/>
        <end position="20"/>
    </location>
</feature>
<organism evidence="2 3">
    <name type="scientific">Phytophthora rubi</name>
    <dbReference type="NCBI Taxonomy" id="129364"/>
    <lineage>
        <taxon>Eukaryota</taxon>
        <taxon>Sar</taxon>
        <taxon>Stramenopiles</taxon>
        <taxon>Oomycota</taxon>
        <taxon>Peronosporomycetes</taxon>
        <taxon>Peronosporales</taxon>
        <taxon>Peronosporaceae</taxon>
        <taxon>Phytophthora</taxon>
    </lineage>
</organism>
<name>A0A6A3MZK9_9STRA</name>